<sequence>MIVDGPTEQVRLRSMHRDKVFVVSGPDGTVDVHHIEVQVKRTHDFQVRMVAYWAGLASRYEETHHRIHQTVVWPAGGGYPGSFQRDHLRLEYHSVNVPDDLDPDTLLRSPLAPLALWSSRRPPDVADRVADRIAELTNPEERLVLIDLSMLAEHAIAAQVDKALRSKGMRNKLAETETGREIAQENRERGRVEGRVEGREQGREEGREQGLVRSMELFLQTRFGDFPGLDDLARKLVTDDHTTNVARILNGASLEELRQSR</sequence>
<protein>
    <recommendedName>
        <fullName evidence="4">DUF4351 domain-containing protein</fullName>
    </recommendedName>
</protein>
<evidence type="ECO:0000313" key="3">
    <source>
        <dbReference type="Proteomes" id="UP001240150"/>
    </source>
</evidence>
<dbReference type="RefSeq" id="WP_284914903.1">
    <property type="nucleotide sequence ID" value="NZ_CP126980.1"/>
</dbReference>
<evidence type="ECO:0008006" key="4">
    <source>
        <dbReference type="Google" id="ProtNLM"/>
    </source>
</evidence>
<gene>
    <name evidence="2" type="ORF">ACTOB_005681</name>
</gene>
<proteinExistence type="predicted"/>
<feature type="region of interest" description="Disordered" evidence="1">
    <location>
        <begin position="174"/>
        <end position="208"/>
    </location>
</feature>
<evidence type="ECO:0000313" key="2">
    <source>
        <dbReference type="EMBL" id="WIM93696.1"/>
    </source>
</evidence>
<dbReference type="PANTHER" id="PTHR34613">
    <property type="entry name" value="SLL0800 PROTEIN"/>
    <property type="match status" value="1"/>
</dbReference>
<dbReference type="PANTHER" id="PTHR34613:SF1">
    <property type="entry name" value="SLL6017 PROTEIN"/>
    <property type="match status" value="1"/>
</dbReference>
<evidence type="ECO:0000256" key="1">
    <source>
        <dbReference type="SAM" id="MobiDB-lite"/>
    </source>
</evidence>
<organism evidence="2 3">
    <name type="scientific">Actinoplanes oblitus</name>
    <dbReference type="NCBI Taxonomy" id="3040509"/>
    <lineage>
        <taxon>Bacteria</taxon>
        <taxon>Bacillati</taxon>
        <taxon>Actinomycetota</taxon>
        <taxon>Actinomycetes</taxon>
        <taxon>Micromonosporales</taxon>
        <taxon>Micromonosporaceae</taxon>
        <taxon>Actinoplanes</taxon>
    </lineage>
</organism>
<keyword evidence="3" id="KW-1185">Reference proteome</keyword>
<dbReference type="EMBL" id="CP126980">
    <property type="protein sequence ID" value="WIM93696.1"/>
    <property type="molecule type" value="Genomic_DNA"/>
</dbReference>
<name>A0ABY8W788_9ACTN</name>
<reference evidence="2 3" key="1">
    <citation type="submission" date="2023-06" db="EMBL/GenBank/DDBJ databases">
        <authorList>
            <person name="Yushchuk O."/>
            <person name="Binda E."/>
            <person name="Ruckert-Reed C."/>
            <person name="Fedorenko V."/>
            <person name="Kalinowski J."/>
            <person name="Marinelli F."/>
        </authorList>
    </citation>
    <scope>NUCLEOTIDE SEQUENCE [LARGE SCALE GENOMIC DNA]</scope>
    <source>
        <strain evidence="2 3">NRRL 3884</strain>
    </source>
</reference>
<dbReference type="Proteomes" id="UP001240150">
    <property type="component" value="Chromosome"/>
</dbReference>
<accession>A0ABY8W788</accession>